<evidence type="ECO:0000313" key="2">
    <source>
        <dbReference type="EMBL" id="KAH9288023.1"/>
    </source>
</evidence>
<comment type="caution">
    <text evidence="2">The sequence shown here is derived from an EMBL/GenBank/DDBJ whole genome shotgun (WGS) entry which is preliminary data.</text>
</comment>
<dbReference type="InterPro" id="IPR023198">
    <property type="entry name" value="PGP-like_dom2"/>
</dbReference>
<feature type="region of interest" description="Disordered" evidence="1">
    <location>
        <begin position="52"/>
        <end position="76"/>
    </location>
</feature>
<accession>A0AA38F377</accession>
<organism evidence="2 3">
    <name type="scientific">Taxus chinensis</name>
    <name type="common">Chinese yew</name>
    <name type="synonym">Taxus wallichiana var. chinensis</name>
    <dbReference type="NCBI Taxonomy" id="29808"/>
    <lineage>
        <taxon>Eukaryota</taxon>
        <taxon>Viridiplantae</taxon>
        <taxon>Streptophyta</taxon>
        <taxon>Embryophyta</taxon>
        <taxon>Tracheophyta</taxon>
        <taxon>Spermatophyta</taxon>
        <taxon>Pinopsida</taxon>
        <taxon>Pinidae</taxon>
        <taxon>Conifers II</taxon>
        <taxon>Cupressales</taxon>
        <taxon>Taxaceae</taxon>
        <taxon>Taxus</taxon>
    </lineage>
</organism>
<dbReference type="SUPFAM" id="SSF56784">
    <property type="entry name" value="HAD-like"/>
    <property type="match status" value="1"/>
</dbReference>
<dbReference type="InterPro" id="IPR023214">
    <property type="entry name" value="HAD_sf"/>
</dbReference>
<dbReference type="OMA" id="DCANWSE"/>
<dbReference type="PANTHER" id="PTHR42896">
    <property type="entry name" value="XYLULOSE-1,5-BISPHOSPHATE (XUBP) PHOSPHATASE"/>
    <property type="match status" value="1"/>
</dbReference>
<proteinExistence type="predicted"/>
<sequence>MASCSSRIYAPPHGHMRSMASIGPSCAWASGRRFHSDFGGLIEARIGSRVGLHRPRSHEKKKGLSCRQVQTDDQDLQTDDVEKPNFAILIEVEGVIADVSRSVNRHAFNAAFQKLGLDCANWTHPVYVDLIRKAGGDDERMLVLFFERIGWPTSLPTDEKESFLKNVLREKRLALEDYVTTGSLSLRPGIEKFIDDAYEEQIPVIILSAYGRNGEEAARYIVEKLGPERTCKTRIVGQSEVEKSCYGQLTLGKGVSTGIDELLANEAVKAVAAEKQRVAKVVASMLNLSVAIDTTPNEMSKKVIASLRAGAEYASMPVQNCILLSGCQTGLCAADRIGMPCIVIRS</sequence>
<dbReference type="EMBL" id="JAHRHJ020003813">
    <property type="protein sequence ID" value="KAH9288023.1"/>
    <property type="molecule type" value="Genomic_DNA"/>
</dbReference>
<dbReference type="GO" id="GO:0016787">
    <property type="term" value="F:hydrolase activity"/>
    <property type="evidence" value="ECO:0007669"/>
    <property type="project" value="InterPro"/>
</dbReference>
<keyword evidence="3" id="KW-1185">Reference proteome</keyword>
<gene>
    <name evidence="2" type="ORF">KI387_032140</name>
</gene>
<dbReference type="Gene3D" id="3.40.50.1000">
    <property type="entry name" value="HAD superfamily/HAD-like"/>
    <property type="match status" value="1"/>
</dbReference>
<evidence type="ECO:0000256" key="1">
    <source>
        <dbReference type="SAM" id="MobiDB-lite"/>
    </source>
</evidence>
<dbReference type="InterPro" id="IPR044999">
    <property type="entry name" value="CbbY-like"/>
</dbReference>
<protein>
    <submittedName>
        <fullName evidence="2">Uncharacterized protein</fullName>
    </submittedName>
</protein>
<name>A0AA38F377_TAXCH</name>
<dbReference type="Gene3D" id="1.10.150.240">
    <property type="entry name" value="Putative phosphatase, domain 2"/>
    <property type="match status" value="1"/>
</dbReference>
<feature type="compositionally biased region" description="Basic residues" evidence="1">
    <location>
        <begin position="52"/>
        <end position="64"/>
    </location>
</feature>
<dbReference type="InterPro" id="IPR036412">
    <property type="entry name" value="HAD-like_sf"/>
</dbReference>
<dbReference type="PANTHER" id="PTHR42896:SF3">
    <property type="entry name" value="PROTEIN, PUTATIVE, EXPRESSED-RELATED"/>
    <property type="match status" value="1"/>
</dbReference>
<dbReference type="AlphaFoldDB" id="A0AA38F377"/>
<evidence type="ECO:0000313" key="3">
    <source>
        <dbReference type="Proteomes" id="UP000824469"/>
    </source>
</evidence>
<feature type="non-terminal residue" evidence="2">
    <location>
        <position position="346"/>
    </location>
</feature>
<reference evidence="2 3" key="1">
    <citation type="journal article" date="2021" name="Nat. Plants">
        <title>The Taxus genome provides insights into paclitaxel biosynthesis.</title>
        <authorList>
            <person name="Xiong X."/>
            <person name="Gou J."/>
            <person name="Liao Q."/>
            <person name="Li Y."/>
            <person name="Zhou Q."/>
            <person name="Bi G."/>
            <person name="Li C."/>
            <person name="Du R."/>
            <person name="Wang X."/>
            <person name="Sun T."/>
            <person name="Guo L."/>
            <person name="Liang H."/>
            <person name="Lu P."/>
            <person name="Wu Y."/>
            <person name="Zhang Z."/>
            <person name="Ro D.K."/>
            <person name="Shang Y."/>
            <person name="Huang S."/>
            <person name="Yan J."/>
        </authorList>
    </citation>
    <scope>NUCLEOTIDE SEQUENCE [LARGE SCALE GENOMIC DNA]</scope>
    <source>
        <strain evidence="2">Ta-2019</strain>
    </source>
</reference>
<dbReference type="Proteomes" id="UP000824469">
    <property type="component" value="Unassembled WGS sequence"/>
</dbReference>